<protein>
    <submittedName>
        <fullName evidence="3">Uncharacterized protein</fullName>
    </submittedName>
</protein>
<proteinExistence type="predicted"/>
<sequence length="483" mass="52659">MIIDDVSESTTLKATQTPPSPHRLSARGASPSPPPYVSYQAITPDFTTPVLAARRKKRQRKSGRRKCIVVASVVLNCLLFVLLLRVARRQRGSRGSEERDGDDIIVLPKPKSPRIRPVVPDARLGRCTRTATWSNATRLSSDDDFPFSSDASFEFPASSSLMFLLSQGALSGGDFNVLPSSEAVPRVVLNARYHSLHVRDRANVCWMERKRAGGEGIGIFTPAAFDGQASTDKLDFTITLFLPARDASSTSLPIYNLETDLPSFAHTLDSLQGTLEFDRLSLRSQNRPIVVQSLFAKNATIHTSNGLISGSFETSSSLSLVTSNAPIDASITLHSRNIFATTDLVLQTRNAQLESAVNLLTSAASGVGGKFSVKAETSDGPLVMSFPKSPSHSLLTLDAQTSNSPADVWLNSAFEGEFTLASNMVVVDRRPFLDPRNLRSVLYGDYKNGMIVGTVLWKMPIFKSKVQGKVRVATTNHLLKFFV</sequence>
<organism evidence="3 4">
    <name type="scientific">Mycena rosella</name>
    <name type="common">Pink bonnet</name>
    <name type="synonym">Agaricus rosellus</name>
    <dbReference type="NCBI Taxonomy" id="1033263"/>
    <lineage>
        <taxon>Eukaryota</taxon>
        <taxon>Fungi</taxon>
        <taxon>Dikarya</taxon>
        <taxon>Basidiomycota</taxon>
        <taxon>Agaricomycotina</taxon>
        <taxon>Agaricomycetes</taxon>
        <taxon>Agaricomycetidae</taxon>
        <taxon>Agaricales</taxon>
        <taxon>Marasmiineae</taxon>
        <taxon>Mycenaceae</taxon>
        <taxon>Mycena</taxon>
    </lineage>
</organism>
<feature type="transmembrane region" description="Helical" evidence="2">
    <location>
        <begin position="67"/>
        <end position="87"/>
    </location>
</feature>
<dbReference type="EMBL" id="JARKIE010000407">
    <property type="protein sequence ID" value="KAJ7643241.1"/>
    <property type="molecule type" value="Genomic_DNA"/>
</dbReference>
<feature type="compositionally biased region" description="Polar residues" evidence="1">
    <location>
        <begin position="8"/>
        <end position="17"/>
    </location>
</feature>
<name>A0AAD7CA87_MYCRO</name>
<keyword evidence="2" id="KW-0812">Transmembrane</keyword>
<evidence type="ECO:0000256" key="1">
    <source>
        <dbReference type="SAM" id="MobiDB-lite"/>
    </source>
</evidence>
<evidence type="ECO:0000313" key="4">
    <source>
        <dbReference type="Proteomes" id="UP001221757"/>
    </source>
</evidence>
<feature type="region of interest" description="Disordered" evidence="1">
    <location>
        <begin position="1"/>
        <end position="36"/>
    </location>
</feature>
<gene>
    <name evidence="3" type="ORF">B0H17DRAFT_1104614</name>
</gene>
<comment type="caution">
    <text evidence="3">The sequence shown here is derived from an EMBL/GenBank/DDBJ whole genome shotgun (WGS) entry which is preliminary data.</text>
</comment>
<accession>A0AAD7CA87</accession>
<keyword evidence="4" id="KW-1185">Reference proteome</keyword>
<keyword evidence="2" id="KW-1133">Transmembrane helix</keyword>
<reference evidence="3" key="1">
    <citation type="submission" date="2023-03" db="EMBL/GenBank/DDBJ databases">
        <title>Massive genome expansion in bonnet fungi (Mycena s.s.) driven by repeated elements and novel gene families across ecological guilds.</title>
        <authorList>
            <consortium name="Lawrence Berkeley National Laboratory"/>
            <person name="Harder C.B."/>
            <person name="Miyauchi S."/>
            <person name="Viragh M."/>
            <person name="Kuo A."/>
            <person name="Thoen E."/>
            <person name="Andreopoulos B."/>
            <person name="Lu D."/>
            <person name="Skrede I."/>
            <person name="Drula E."/>
            <person name="Henrissat B."/>
            <person name="Morin E."/>
            <person name="Kohler A."/>
            <person name="Barry K."/>
            <person name="LaButti K."/>
            <person name="Morin E."/>
            <person name="Salamov A."/>
            <person name="Lipzen A."/>
            <person name="Mereny Z."/>
            <person name="Hegedus B."/>
            <person name="Baldrian P."/>
            <person name="Stursova M."/>
            <person name="Weitz H."/>
            <person name="Taylor A."/>
            <person name="Grigoriev I.V."/>
            <person name="Nagy L.G."/>
            <person name="Martin F."/>
            <person name="Kauserud H."/>
        </authorList>
    </citation>
    <scope>NUCLEOTIDE SEQUENCE</scope>
    <source>
        <strain evidence="3">CBHHK067</strain>
    </source>
</reference>
<evidence type="ECO:0000313" key="3">
    <source>
        <dbReference type="EMBL" id="KAJ7643241.1"/>
    </source>
</evidence>
<evidence type="ECO:0000256" key="2">
    <source>
        <dbReference type="SAM" id="Phobius"/>
    </source>
</evidence>
<dbReference type="Proteomes" id="UP001221757">
    <property type="component" value="Unassembled WGS sequence"/>
</dbReference>
<keyword evidence="2" id="KW-0472">Membrane</keyword>
<dbReference type="AlphaFoldDB" id="A0AAD7CA87"/>